<dbReference type="Proteomes" id="UP001311232">
    <property type="component" value="Unassembled WGS sequence"/>
</dbReference>
<proteinExistence type="predicted"/>
<organism evidence="1 2">
    <name type="scientific">Crenichthys baileyi</name>
    <name type="common">White River springfish</name>
    <dbReference type="NCBI Taxonomy" id="28760"/>
    <lineage>
        <taxon>Eukaryota</taxon>
        <taxon>Metazoa</taxon>
        <taxon>Chordata</taxon>
        <taxon>Craniata</taxon>
        <taxon>Vertebrata</taxon>
        <taxon>Euteleostomi</taxon>
        <taxon>Actinopterygii</taxon>
        <taxon>Neopterygii</taxon>
        <taxon>Teleostei</taxon>
        <taxon>Neoteleostei</taxon>
        <taxon>Acanthomorphata</taxon>
        <taxon>Ovalentaria</taxon>
        <taxon>Atherinomorphae</taxon>
        <taxon>Cyprinodontiformes</taxon>
        <taxon>Goodeidae</taxon>
        <taxon>Crenichthys</taxon>
    </lineage>
</organism>
<comment type="caution">
    <text evidence="1">The sequence shown here is derived from an EMBL/GenBank/DDBJ whole genome shotgun (WGS) entry which is preliminary data.</text>
</comment>
<dbReference type="EMBL" id="JAHHUM010000634">
    <property type="protein sequence ID" value="KAK5618184.1"/>
    <property type="molecule type" value="Genomic_DNA"/>
</dbReference>
<gene>
    <name evidence="1" type="ORF">CRENBAI_021052</name>
</gene>
<evidence type="ECO:0000313" key="2">
    <source>
        <dbReference type="Proteomes" id="UP001311232"/>
    </source>
</evidence>
<reference evidence="1 2" key="1">
    <citation type="submission" date="2021-06" db="EMBL/GenBank/DDBJ databases">
        <authorList>
            <person name="Palmer J.M."/>
        </authorList>
    </citation>
    <scope>NUCLEOTIDE SEQUENCE [LARGE SCALE GENOMIC DNA]</scope>
    <source>
        <strain evidence="1 2">MEX-2019</strain>
        <tissue evidence="1">Muscle</tissue>
    </source>
</reference>
<name>A0AAV9SAA6_9TELE</name>
<sequence length="69" mass="7848">MRSAHRELRLLPEAAGVSERTETLSIPGAQRDSRGVASSFVFTCSVFSGRTFWAWKWFLKDCQQQSLEP</sequence>
<protein>
    <submittedName>
        <fullName evidence="1">Uncharacterized protein</fullName>
    </submittedName>
</protein>
<dbReference type="AlphaFoldDB" id="A0AAV9SAA6"/>
<accession>A0AAV9SAA6</accession>
<evidence type="ECO:0000313" key="1">
    <source>
        <dbReference type="EMBL" id="KAK5618184.1"/>
    </source>
</evidence>
<keyword evidence="2" id="KW-1185">Reference proteome</keyword>